<evidence type="ECO:0000256" key="3">
    <source>
        <dbReference type="ARBA" id="ARBA00023163"/>
    </source>
</evidence>
<dbReference type="PROSITE" id="PS01124">
    <property type="entry name" value="HTH_ARAC_FAMILY_2"/>
    <property type="match status" value="1"/>
</dbReference>
<keyword evidence="2" id="KW-0238">DNA-binding</keyword>
<dbReference type="GO" id="GO:0043565">
    <property type="term" value="F:sequence-specific DNA binding"/>
    <property type="evidence" value="ECO:0007669"/>
    <property type="project" value="InterPro"/>
</dbReference>
<gene>
    <name evidence="5" type="ORF">PEDI_35690</name>
</gene>
<sequence>MPRQNGVGVFFGLSVSRDLMKCNDVYRKMEPSIQSKKINLKLMRSVLLEEQLEKLKEGFEWGGVTKQDLQWNFDYLVYHNFEVNIFSAEAKSTFSIERLGALNEDFVEFKFYLSYGVLGILAPEFSKEAPMYICSGKSIKLHLEKGQELKEINVLVKKELLHQMEMDINGTISTAGNFCFCQDLSPNLVLLLQQIQQSWKLKNGRYLIKAKVYELLYLLIPQLKKELEATKRQSPSEEQLVREMQQYIQRNYFRQLTIQDLSGYFGKSPSSIRKMFREFSQLNFAAYLRSYRLQIAKNLLQETSFSVSDIVQMVGYKSVGQFSISFKKAYHISPRNYRESWLKTDQL</sequence>
<reference evidence="5 6" key="1">
    <citation type="submission" date="2021-12" db="EMBL/GenBank/DDBJ databases">
        <title>Genome sequencing of bacteria with rrn-lacking chromosome and rrn-plasmid.</title>
        <authorList>
            <person name="Anda M."/>
            <person name="Iwasaki W."/>
        </authorList>
    </citation>
    <scope>NUCLEOTIDE SEQUENCE [LARGE SCALE GENOMIC DNA]</scope>
    <source>
        <strain evidence="5 6">NBRC 15940</strain>
    </source>
</reference>
<evidence type="ECO:0000313" key="6">
    <source>
        <dbReference type="Proteomes" id="UP001310022"/>
    </source>
</evidence>
<evidence type="ECO:0000313" key="5">
    <source>
        <dbReference type="EMBL" id="GJM63017.1"/>
    </source>
</evidence>
<dbReference type="SUPFAM" id="SSF46689">
    <property type="entry name" value="Homeodomain-like"/>
    <property type="match status" value="1"/>
</dbReference>
<keyword evidence="6" id="KW-1185">Reference proteome</keyword>
<proteinExistence type="predicted"/>
<dbReference type="EMBL" id="BQKE01000002">
    <property type="protein sequence ID" value="GJM63017.1"/>
    <property type="molecule type" value="Genomic_DNA"/>
</dbReference>
<keyword evidence="3" id="KW-0804">Transcription</keyword>
<evidence type="ECO:0000259" key="4">
    <source>
        <dbReference type="PROSITE" id="PS01124"/>
    </source>
</evidence>
<protein>
    <recommendedName>
        <fullName evidence="4">HTH araC/xylS-type domain-containing protein</fullName>
    </recommendedName>
</protein>
<dbReference type="Pfam" id="PF12833">
    <property type="entry name" value="HTH_18"/>
    <property type="match status" value="1"/>
</dbReference>
<dbReference type="Gene3D" id="1.10.10.60">
    <property type="entry name" value="Homeodomain-like"/>
    <property type="match status" value="2"/>
</dbReference>
<dbReference type="PANTHER" id="PTHR43280">
    <property type="entry name" value="ARAC-FAMILY TRANSCRIPTIONAL REGULATOR"/>
    <property type="match status" value="1"/>
</dbReference>
<keyword evidence="1" id="KW-0805">Transcription regulation</keyword>
<dbReference type="Proteomes" id="UP001310022">
    <property type="component" value="Unassembled WGS sequence"/>
</dbReference>
<dbReference type="InterPro" id="IPR009057">
    <property type="entry name" value="Homeodomain-like_sf"/>
</dbReference>
<organism evidence="5 6">
    <name type="scientific">Persicobacter diffluens</name>
    <dbReference type="NCBI Taxonomy" id="981"/>
    <lineage>
        <taxon>Bacteria</taxon>
        <taxon>Pseudomonadati</taxon>
        <taxon>Bacteroidota</taxon>
        <taxon>Cytophagia</taxon>
        <taxon>Cytophagales</taxon>
        <taxon>Persicobacteraceae</taxon>
        <taxon>Persicobacter</taxon>
    </lineage>
</organism>
<dbReference type="GO" id="GO:0003700">
    <property type="term" value="F:DNA-binding transcription factor activity"/>
    <property type="evidence" value="ECO:0007669"/>
    <property type="project" value="InterPro"/>
</dbReference>
<name>A0AAN4W2C2_9BACT</name>
<evidence type="ECO:0000256" key="1">
    <source>
        <dbReference type="ARBA" id="ARBA00023015"/>
    </source>
</evidence>
<feature type="domain" description="HTH araC/xylS-type" evidence="4">
    <location>
        <begin position="242"/>
        <end position="340"/>
    </location>
</feature>
<dbReference type="SMART" id="SM00342">
    <property type="entry name" value="HTH_ARAC"/>
    <property type="match status" value="1"/>
</dbReference>
<accession>A0AAN4W2C2</accession>
<comment type="caution">
    <text evidence="5">The sequence shown here is derived from an EMBL/GenBank/DDBJ whole genome shotgun (WGS) entry which is preliminary data.</text>
</comment>
<dbReference type="InterPro" id="IPR018060">
    <property type="entry name" value="HTH_AraC"/>
</dbReference>
<evidence type="ECO:0000256" key="2">
    <source>
        <dbReference type="ARBA" id="ARBA00023125"/>
    </source>
</evidence>
<dbReference type="PANTHER" id="PTHR43280:SF2">
    <property type="entry name" value="HTH-TYPE TRANSCRIPTIONAL REGULATOR EXSA"/>
    <property type="match status" value="1"/>
</dbReference>
<dbReference type="AlphaFoldDB" id="A0AAN4W2C2"/>